<keyword evidence="1" id="KW-0732">Signal</keyword>
<dbReference type="Pfam" id="PF17131">
    <property type="entry name" value="LolA_like"/>
    <property type="match status" value="1"/>
</dbReference>
<sequence length="273" mass="31131">MKSILSLITTVALVSLMSAFAWAGTPDVETIVNKSNHMALYQGETCKGKVHLEIIDSQGRTRERDLNILRKDVGEGDARQLYMSYFKSPADVRKMVFLVHKTVEPGKDDSRWLYMPSLDMVKRIAAGDKRTSFAGSDFLYEDISGRSLHEDEHELLGSENGFYVLKNTPKNPGDVEFSHYVAYVDMKTYLPMRMEYFKSSNKPYRTMEVLKVEEIASDKSGQTYPTVTVSKVKNLETGSETVMTFSGVDYDLPVKESIFGERYLRRPPRDLMR</sequence>
<organism evidence="3 4">
    <name type="scientific">Maridesulfovibrio salexigens (strain ATCC 14822 / DSM 2638 / NCIMB 8403 / VKM B-1763)</name>
    <name type="common">Desulfovibrio salexigens</name>
    <dbReference type="NCBI Taxonomy" id="526222"/>
    <lineage>
        <taxon>Bacteria</taxon>
        <taxon>Pseudomonadati</taxon>
        <taxon>Thermodesulfobacteriota</taxon>
        <taxon>Desulfovibrionia</taxon>
        <taxon>Desulfovibrionales</taxon>
        <taxon>Desulfovibrionaceae</taxon>
        <taxon>Maridesulfovibrio</taxon>
    </lineage>
</organism>
<dbReference type="Proteomes" id="UP000002601">
    <property type="component" value="Chromosome"/>
</dbReference>
<feature type="signal peptide" evidence="1">
    <location>
        <begin position="1"/>
        <end position="23"/>
    </location>
</feature>
<gene>
    <name evidence="3" type="ordered locus">Desal_0454</name>
</gene>
<dbReference type="eggNOG" id="COG2834">
    <property type="taxonomic scope" value="Bacteria"/>
</dbReference>
<dbReference type="InterPro" id="IPR033399">
    <property type="entry name" value="TP_0789-like"/>
</dbReference>
<dbReference type="CDD" id="cd16329">
    <property type="entry name" value="LolA_like"/>
    <property type="match status" value="1"/>
</dbReference>
<reference evidence="3 4" key="1">
    <citation type="submission" date="2009-06" db="EMBL/GenBank/DDBJ databases">
        <title>Complete sequence of Desulfovibrio salexigens DSM 2638.</title>
        <authorList>
            <consortium name="US DOE Joint Genome Institute"/>
            <person name="Lucas S."/>
            <person name="Copeland A."/>
            <person name="Lapidus A."/>
            <person name="Glavina del Rio T."/>
            <person name="Tice H."/>
            <person name="Bruce D."/>
            <person name="Goodwin L."/>
            <person name="Pitluck S."/>
            <person name="Munk A.C."/>
            <person name="Brettin T."/>
            <person name="Detter J.C."/>
            <person name="Han C."/>
            <person name="Tapia R."/>
            <person name="Larimer F."/>
            <person name="Land M."/>
            <person name="Hauser L."/>
            <person name="Kyrpides N."/>
            <person name="Anderson I."/>
            <person name="Wall J.D."/>
            <person name="Arkin A.P."/>
            <person name="Dehal P."/>
            <person name="Chivian D."/>
            <person name="Giles B."/>
            <person name="Hazen T.C."/>
        </authorList>
    </citation>
    <scope>NUCLEOTIDE SEQUENCE [LARGE SCALE GENOMIC DNA]</scope>
    <source>
        <strain evidence="4">ATCC 14822 / DSM 2638 / NCIMB 8403 / VKM B-1763</strain>
    </source>
</reference>
<evidence type="ECO:0000313" key="3">
    <source>
        <dbReference type="EMBL" id="ACS78521.1"/>
    </source>
</evidence>
<dbReference type="STRING" id="526222.Desal_0454"/>
<dbReference type="AlphaFoldDB" id="C6BX41"/>
<evidence type="ECO:0000259" key="2">
    <source>
        <dbReference type="Pfam" id="PF17131"/>
    </source>
</evidence>
<proteinExistence type="predicted"/>
<dbReference type="HOGENOM" id="CLU_074356_0_0_7"/>
<evidence type="ECO:0000313" key="4">
    <source>
        <dbReference type="Proteomes" id="UP000002601"/>
    </source>
</evidence>
<accession>C6BX41</accession>
<dbReference type="Gene3D" id="2.50.20.10">
    <property type="entry name" value="Lipoprotein localisation LolA/LolB/LppX"/>
    <property type="match status" value="1"/>
</dbReference>
<protein>
    <recommendedName>
        <fullName evidence="2">Uncharacterized protein TP-0789 domain-containing protein</fullName>
    </recommendedName>
</protein>
<feature type="domain" description="Uncharacterized protein TP-0789" evidence="2">
    <location>
        <begin position="81"/>
        <end position="266"/>
    </location>
</feature>
<dbReference type="OrthoDB" id="9803781at2"/>
<dbReference type="EMBL" id="CP001649">
    <property type="protein sequence ID" value="ACS78521.1"/>
    <property type="molecule type" value="Genomic_DNA"/>
</dbReference>
<evidence type="ECO:0000256" key="1">
    <source>
        <dbReference type="SAM" id="SignalP"/>
    </source>
</evidence>
<keyword evidence="4" id="KW-1185">Reference proteome</keyword>
<dbReference type="KEGG" id="dsa:Desal_0454"/>
<name>C6BX41_MARSD</name>
<feature type="chain" id="PRO_5002961319" description="Uncharacterized protein TP-0789 domain-containing protein" evidence="1">
    <location>
        <begin position="24"/>
        <end position="273"/>
    </location>
</feature>